<name>A0A690LH02_CAMCO</name>
<accession>A0A690LH02</accession>
<dbReference type="AlphaFoldDB" id="A0A690LH02"/>
<evidence type="ECO:0000313" key="2">
    <source>
        <dbReference type="Proteomes" id="UP000382436"/>
    </source>
</evidence>
<dbReference type="Proteomes" id="UP000382436">
    <property type="component" value="Unassembled WGS sequence"/>
</dbReference>
<sequence length="397" mass="44150">MAANFGVNYTITNGAASPIKVQSTTPIGIAGTIKGANKTLLYTKAGYSDIEEMPIFAFSNVGKAKEFVSDLIKENNLQDFRLLDTLECINLQNVSNVIIISFFEEGEDNEQNLANIIEAIEMFKKSNHRTGFIPDVIIAPYYSHEAGVKAKLESVASSMNITAIVDLYATNVGEAINTMEAFSSKRLIAAWPWVQILNTQGKYAYVPQSPIIAGLIAHTDGDKEYGFSDSYSNRVMNGVTGTEYFIEFTNGFDCDADRLRNAHISTCILSEGYRSWGGETSHEDTIWQDLARVRTFDRIAIAGQKAAFKAIDKKASELYFIKISVEELLRDLKGAKVLIGYEVSWDEERNTDANVSAGKFYLNIKMMNNPIVKQITLEFIYSDEWASDLIKTISADN</sequence>
<organism evidence="1 2">
    <name type="scientific">Campylobacter coli</name>
    <dbReference type="NCBI Taxonomy" id="195"/>
    <lineage>
        <taxon>Bacteria</taxon>
        <taxon>Pseudomonadati</taxon>
        <taxon>Campylobacterota</taxon>
        <taxon>Epsilonproteobacteria</taxon>
        <taxon>Campylobacterales</taxon>
        <taxon>Campylobacteraceae</taxon>
        <taxon>Campylobacter</taxon>
    </lineage>
</organism>
<dbReference type="PANTHER" id="PTHR35861">
    <property type="match status" value="1"/>
</dbReference>
<reference evidence="1 2" key="1">
    <citation type="submission" date="2018-05" db="EMBL/GenBank/DDBJ databases">
        <authorList>
            <consortium name="PulseNet: The National Subtyping Network for Foodborne Disease Surveillance"/>
            <person name="Tarr C.L."/>
            <person name="Trees E."/>
            <person name="Katz L.S."/>
            <person name="Carleton-Romer H.A."/>
            <person name="Stroika S."/>
            <person name="Kucerova Z."/>
            <person name="Roache K.F."/>
            <person name="Sabol A.L."/>
            <person name="Besser J."/>
            <person name="Gerner-Smidt P."/>
        </authorList>
    </citation>
    <scope>NUCLEOTIDE SEQUENCE [LARGE SCALE GENOMIC DNA]</scope>
    <source>
        <strain evidence="1 2">PNUSAC001435</strain>
    </source>
</reference>
<dbReference type="InterPro" id="IPR052042">
    <property type="entry name" value="Tail_sheath_structural"/>
</dbReference>
<protein>
    <submittedName>
        <fullName evidence="1">Phage tail sheath family protein</fullName>
    </submittedName>
</protein>
<dbReference type="PANTHER" id="PTHR35861:SF1">
    <property type="entry name" value="PHAGE TAIL SHEATH PROTEIN"/>
    <property type="match status" value="1"/>
</dbReference>
<dbReference type="EMBL" id="AACBVJ010000020">
    <property type="protein sequence ID" value="EAJ9198174.1"/>
    <property type="molecule type" value="Genomic_DNA"/>
</dbReference>
<dbReference type="Gene3D" id="3.40.50.11780">
    <property type="match status" value="1"/>
</dbReference>
<comment type="caution">
    <text evidence="1">The sequence shown here is derived from an EMBL/GenBank/DDBJ whole genome shotgun (WGS) entry which is preliminary data.</text>
</comment>
<evidence type="ECO:0000313" key="1">
    <source>
        <dbReference type="EMBL" id="EAJ9198174.1"/>
    </source>
</evidence>
<proteinExistence type="predicted"/>
<gene>
    <name evidence="1" type="ORF">BZ274_08405</name>
</gene>